<name>A0A972JHF4_9FLAO</name>
<dbReference type="Pfam" id="PF05658">
    <property type="entry name" value="YadA_head"/>
    <property type="match status" value="8"/>
</dbReference>
<dbReference type="PROSITE" id="PS51688">
    <property type="entry name" value="ICA"/>
    <property type="match status" value="1"/>
</dbReference>
<feature type="signal peptide" evidence="2">
    <location>
        <begin position="1"/>
        <end position="19"/>
    </location>
</feature>
<evidence type="ECO:0000313" key="4">
    <source>
        <dbReference type="EMBL" id="NMH29186.1"/>
    </source>
</evidence>
<keyword evidence="5" id="KW-1185">Reference proteome</keyword>
<dbReference type="GO" id="GO:0019867">
    <property type="term" value="C:outer membrane"/>
    <property type="evidence" value="ECO:0007669"/>
    <property type="project" value="InterPro"/>
</dbReference>
<dbReference type="SUPFAM" id="SSF101967">
    <property type="entry name" value="Adhesin YadA, collagen-binding domain"/>
    <property type="match status" value="3"/>
</dbReference>
<keyword evidence="1" id="KW-0175">Coiled coil</keyword>
<accession>A0A972JHF4</accession>
<dbReference type="CDD" id="cd12820">
    <property type="entry name" value="LbR_YadA-like"/>
    <property type="match status" value="2"/>
</dbReference>
<gene>
    <name evidence="4" type="ORF">G6047_14190</name>
</gene>
<reference evidence="4" key="1">
    <citation type="submission" date="2020-02" db="EMBL/GenBank/DDBJ databases">
        <title>Flavobacterium sp. genome.</title>
        <authorList>
            <person name="Jung H.S."/>
            <person name="Baek J.H."/>
            <person name="Jeon C.O."/>
        </authorList>
    </citation>
    <scope>NUCLEOTIDE SEQUENCE</scope>
    <source>
        <strain evidence="4">SE-s28</strain>
    </source>
</reference>
<organism evidence="4 5">
    <name type="scientific">Flavobacterium silvaticum</name>
    <dbReference type="NCBI Taxonomy" id="1852020"/>
    <lineage>
        <taxon>Bacteria</taxon>
        <taxon>Pseudomonadati</taxon>
        <taxon>Bacteroidota</taxon>
        <taxon>Flavobacteriia</taxon>
        <taxon>Flavobacteriales</taxon>
        <taxon>Flavobacteriaceae</taxon>
        <taxon>Flavobacterium</taxon>
    </lineage>
</organism>
<dbReference type="Proteomes" id="UP000712080">
    <property type="component" value="Unassembled WGS sequence"/>
</dbReference>
<dbReference type="Gene3D" id="2.150.10.10">
    <property type="entry name" value="Serralysin-like metalloprotease, C-terminal"/>
    <property type="match status" value="3"/>
</dbReference>
<dbReference type="InterPro" id="IPR030392">
    <property type="entry name" value="S74_ICA"/>
</dbReference>
<dbReference type="EMBL" id="JAAMPU010000108">
    <property type="protein sequence ID" value="NMH29186.1"/>
    <property type="molecule type" value="Genomic_DNA"/>
</dbReference>
<feature type="domain" description="Peptidase S74" evidence="3">
    <location>
        <begin position="1055"/>
        <end position="1153"/>
    </location>
</feature>
<proteinExistence type="predicted"/>
<keyword evidence="2" id="KW-0732">Signal</keyword>
<sequence>MEKRHTLLLVLFTFFWANAQVGINTTDPKALLDIPVTNAAAPSNTDGILIPRVTAFPAVNPTAAQNGMMVFLTQDVGSNLPGFYYWDGVYNIWVKIATGSFGATLDQSYDFGGPGSGSSIWADSGPVLISGYDGLHSTGFLGAGISFMSGSGPRMTWNPRKAAFRVGHAYSDQWDDANVGLGSFAAGDSGIASGEYATALGRFSQATGYSSFAMGPGTIASGDSATAMGYSATASGANATSLGLGPSANGSGSVAMGIGSGASGTGGISIGNAVLSQTVSEVALGGFNTTYIAGLNGSVTWNATDRIFSIGNGTSNTLRSNALTILKNGLATLPSVTNALIDAEPTGKAIVTKEWVSANSGSLDRAYDFGGSGLGRTITADGGAVTIAGTDGLISTGTANTGAVITVAGTGVRMLWNPRKAAFRVGGVIGTNWDDANTGANSFASGESTRASGQYSTALGKSNIASGYGAIAMGENTNSTGTTSSSFGYQTTASGTDATAMGTQSVASGSSSLAVGNTNTASGNASAAIGTAVTAGSLNEMALGRFSTTYTPGTNGANAFNLTDRILSVGNGSDASNRSNALIILKNGLATLPSVTNTLIAAEPTGKAIVTKEYLAANGGATLDEAYDHGGAGAGRSITADAGAVSIIGTDGFQVTGTNNAGATLSLSGAGTRMFFYPRKSAFRAGLVTASQWDDVNIGSASVAFGSNSAASGTAATALGGNTIASAEYSTALGFGSTASGNTSFAAGQNTSALSFSETTLGRFNTTYTPLSASAWNTADRLFSVGNGTSATVRSNALTILKNGLATLPSVTNALINAETTGKAIVTKEWVQANGGWGLTGNSGTTAGTNFIGTTDNEDLIFKRNNLVSGQIRNTLSAFGRSALANSEDNQNTAFGYSGLYQATTGNFNSAFGYMSLMDSNGSYNSAFGCQSAHNITEGQSNCAFGQLSLGGTTTGMFNSGFGRHTLLTNTTGSDNSALGYNADVSTGNLTNATAIGANAYVTASNTIVLGSIAGINEATDNVRVGIGLTAPGGQFQLSLDQGRKPGTNTWTIASDERLKTIHGSYQKGLPEIIRLNPISYNYKNVRDKTFDAEVLKTEYSGFSAQQVKEIFPEAVGTDDDGYLNLNIHPILIASVNALKELDQKNKNLENENAQLKNQITKQQELLEDLLERVSALEKK</sequence>
<evidence type="ECO:0000256" key="1">
    <source>
        <dbReference type="SAM" id="Coils"/>
    </source>
</evidence>
<feature type="coiled-coil region" evidence="1">
    <location>
        <begin position="1132"/>
        <end position="1180"/>
    </location>
</feature>
<dbReference type="Pfam" id="PF13884">
    <property type="entry name" value="Peptidase_S74"/>
    <property type="match status" value="1"/>
</dbReference>
<dbReference type="AlphaFoldDB" id="A0A972JHF4"/>
<protein>
    <recommendedName>
        <fullName evidence="3">Peptidase S74 domain-containing protein</fullName>
    </recommendedName>
</protein>
<dbReference type="InterPro" id="IPR008640">
    <property type="entry name" value="Adhesin_Head_dom"/>
</dbReference>
<comment type="caution">
    <text evidence="4">The sequence shown here is derived from an EMBL/GenBank/DDBJ whole genome shotgun (WGS) entry which is preliminary data.</text>
</comment>
<evidence type="ECO:0000256" key="2">
    <source>
        <dbReference type="SAM" id="SignalP"/>
    </source>
</evidence>
<evidence type="ECO:0000259" key="3">
    <source>
        <dbReference type="PROSITE" id="PS51688"/>
    </source>
</evidence>
<evidence type="ECO:0000313" key="5">
    <source>
        <dbReference type="Proteomes" id="UP000712080"/>
    </source>
</evidence>
<dbReference type="RefSeq" id="WP_169528295.1">
    <property type="nucleotide sequence ID" value="NZ_JAAMPU010000108.1"/>
</dbReference>
<feature type="chain" id="PRO_5037123461" description="Peptidase S74 domain-containing protein" evidence="2">
    <location>
        <begin position="20"/>
        <end position="1180"/>
    </location>
</feature>
<dbReference type="InterPro" id="IPR011049">
    <property type="entry name" value="Serralysin-like_metalloprot_C"/>
</dbReference>